<dbReference type="CDD" id="cd14798">
    <property type="entry name" value="RX-CC_like"/>
    <property type="match status" value="1"/>
</dbReference>
<dbReference type="InterPro" id="IPR027417">
    <property type="entry name" value="P-loop_NTPase"/>
</dbReference>
<dbReference type="PANTHER" id="PTHR36766:SF70">
    <property type="entry name" value="DISEASE RESISTANCE PROTEIN RGA4"/>
    <property type="match status" value="1"/>
</dbReference>
<evidence type="ECO:0000256" key="2">
    <source>
        <dbReference type="ARBA" id="ARBA00022614"/>
    </source>
</evidence>
<dbReference type="GO" id="GO:0006952">
    <property type="term" value="P:defense response"/>
    <property type="evidence" value="ECO:0007669"/>
    <property type="project" value="UniProtKB-KW"/>
</dbReference>
<evidence type="ECO:0000259" key="8">
    <source>
        <dbReference type="Pfam" id="PF18052"/>
    </source>
</evidence>
<dbReference type="PANTHER" id="PTHR36766">
    <property type="entry name" value="PLANT BROAD-SPECTRUM MILDEW RESISTANCE PROTEIN RPW8"/>
    <property type="match status" value="1"/>
</dbReference>
<organism evidence="9 10">
    <name type="scientific">Elaeis guineensis var. tenera</name>
    <name type="common">Oil palm</name>
    <dbReference type="NCBI Taxonomy" id="51953"/>
    <lineage>
        <taxon>Eukaryota</taxon>
        <taxon>Viridiplantae</taxon>
        <taxon>Streptophyta</taxon>
        <taxon>Embryophyta</taxon>
        <taxon>Tracheophyta</taxon>
        <taxon>Spermatophyta</taxon>
        <taxon>Magnoliopsida</taxon>
        <taxon>Liliopsida</taxon>
        <taxon>Arecaceae</taxon>
        <taxon>Arecoideae</taxon>
        <taxon>Cocoseae</taxon>
        <taxon>Elaeidinae</taxon>
        <taxon>Elaeis</taxon>
    </lineage>
</organism>
<dbReference type="InterPro" id="IPR041118">
    <property type="entry name" value="Rx_N"/>
</dbReference>
<keyword evidence="9" id="KW-1185">Reference proteome</keyword>
<gene>
    <name evidence="10" type="primary">LOC105049765</name>
</gene>
<keyword evidence="3" id="KW-0677">Repeat</keyword>
<dbReference type="Gene3D" id="1.10.8.430">
    <property type="entry name" value="Helical domain of apoptotic protease-activating factors"/>
    <property type="match status" value="1"/>
</dbReference>
<dbReference type="GO" id="GO:0043531">
    <property type="term" value="F:ADP binding"/>
    <property type="evidence" value="ECO:0007669"/>
    <property type="project" value="InterPro"/>
</dbReference>
<dbReference type="Pfam" id="PF18052">
    <property type="entry name" value="Rx_N"/>
    <property type="match status" value="1"/>
</dbReference>
<feature type="non-terminal residue" evidence="10">
    <location>
        <position position="400"/>
    </location>
</feature>
<evidence type="ECO:0000256" key="6">
    <source>
        <dbReference type="ARBA" id="ARBA00022840"/>
    </source>
</evidence>
<keyword evidence="6" id="KW-0067">ATP-binding</keyword>
<evidence type="ECO:0000313" key="10">
    <source>
        <dbReference type="RefSeq" id="XP_029121845.1"/>
    </source>
</evidence>
<dbReference type="InterPro" id="IPR042197">
    <property type="entry name" value="Apaf_helical"/>
</dbReference>
<evidence type="ECO:0000256" key="3">
    <source>
        <dbReference type="ARBA" id="ARBA00022737"/>
    </source>
</evidence>
<sequence length="400" mass="45783">MAESIVESAAQNIGRLLVEEGRFLYAVGDKIKKLEEELEWMQLFLQDAEAKQHDQAVVRKWISKIKDFAYEAEDILENYILKISYKRQDGFWNALKWFPRMLRDAIALHQVGSDIDDLTQKISSLTSRMTTYGLHMRDGGSSSSLARQMEYNAAGSSSHAEEDVIVGLGNDSAKLADQLVHPEYKIVVITGMGGLGKTTLARKVYRHPTVRQHFQAFSWVHVSQQFQTNSVLKEILLGLTPLTQRNGIEALSEAEIPDKVCEKLKEKPCFVVLDDIWNFEDWNRLHLPFLRDDCCSKLLLTTRTDFILQELNHPGISYHEPTKLTEEQSWELLRKTAIDRMDGAETRELQMKKEWGMKMLEHCQNLPLAIVVLGGVLATKKTPREWETVYNDICSSLDRG</sequence>
<accession>A0A8N4IF05</accession>
<dbReference type="AlphaFoldDB" id="A0A8N4IF05"/>
<dbReference type="SUPFAM" id="SSF52540">
    <property type="entry name" value="P-loop containing nucleoside triphosphate hydrolases"/>
    <property type="match status" value="1"/>
</dbReference>
<evidence type="ECO:0000256" key="5">
    <source>
        <dbReference type="ARBA" id="ARBA00022821"/>
    </source>
</evidence>
<feature type="domain" description="Disease resistance N-terminal" evidence="8">
    <location>
        <begin position="5"/>
        <end position="88"/>
    </location>
</feature>
<dbReference type="FunFam" id="3.40.50.300:FF:001091">
    <property type="entry name" value="Probable disease resistance protein At1g61300"/>
    <property type="match status" value="1"/>
</dbReference>
<evidence type="ECO:0000256" key="1">
    <source>
        <dbReference type="ARBA" id="ARBA00008894"/>
    </source>
</evidence>
<evidence type="ECO:0000313" key="9">
    <source>
        <dbReference type="Proteomes" id="UP000504607"/>
    </source>
</evidence>
<dbReference type="InterPro" id="IPR038005">
    <property type="entry name" value="RX-like_CC"/>
</dbReference>
<feature type="domain" description="NB-ARC" evidence="7">
    <location>
        <begin position="173"/>
        <end position="340"/>
    </location>
</feature>
<protein>
    <submittedName>
        <fullName evidence="10">Disease resistance protein At1g50180</fullName>
    </submittedName>
</protein>
<proteinExistence type="inferred from homology"/>
<dbReference type="InterPro" id="IPR002182">
    <property type="entry name" value="NB-ARC"/>
</dbReference>
<dbReference type="RefSeq" id="XP_029121845.1">
    <property type="nucleotide sequence ID" value="XM_029266012.1"/>
</dbReference>
<evidence type="ECO:0000256" key="4">
    <source>
        <dbReference type="ARBA" id="ARBA00022741"/>
    </source>
</evidence>
<keyword evidence="4" id="KW-0547">Nucleotide-binding</keyword>
<dbReference type="Pfam" id="PF00931">
    <property type="entry name" value="NB-ARC"/>
    <property type="match status" value="1"/>
</dbReference>
<dbReference type="Gene3D" id="3.40.50.300">
    <property type="entry name" value="P-loop containing nucleotide triphosphate hydrolases"/>
    <property type="match status" value="1"/>
</dbReference>
<name>A0A8N4IF05_ELAGV</name>
<dbReference type="GO" id="GO:0005524">
    <property type="term" value="F:ATP binding"/>
    <property type="evidence" value="ECO:0007669"/>
    <property type="project" value="UniProtKB-KW"/>
</dbReference>
<evidence type="ECO:0000259" key="7">
    <source>
        <dbReference type="Pfam" id="PF00931"/>
    </source>
</evidence>
<dbReference type="PRINTS" id="PR00364">
    <property type="entry name" value="DISEASERSIST"/>
</dbReference>
<keyword evidence="5" id="KW-0611">Plant defense</keyword>
<dbReference type="Gene3D" id="1.20.5.4130">
    <property type="match status" value="1"/>
</dbReference>
<dbReference type="OrthoDB" id="3027644at2759"/>
<comment type="similarity">
    <text evidence="1">Belongs to the disease resistance NB-LRR family.</text>
</comment>
<keyword evidence="2" id="KW-0433">Leucine-rich repeat</keyword>
<dbReference type="Proteomes" id="UP000504607">
    <property type="component" value="Chromosome 8"/>
</dbReference>
<reference evidence="10" key="1">
    <citation type="submission" date="2025-08" db="UniProtKB">
        <authorList>
            <consortium name="RefSeq"/>
        </authorList>
    </citation>
    <scope>IDENTIFICATION</scope>
</reference>